<evidence type="ECO:0000313" key="3">
    <source>
        <dbReference type="Proteomes" id="UP000001292"/>
    </source>
</evidence>
<evidence type="ECO:0000313" key="2">
    <source>
        <dbReference type="EMBL" id="EDW44738.1"/>
    </source>
</evidence>
<dbReference type="AlphaFoldDB" id="B4IBI0"/>
<keyword evidence="3" id="KW-1185">Reference proteome</keyword>
<feature type="signal peptide" evidence="1">
    <location>
        <begin position="1"/>
        <end position="18"/>
    </location>
</feature>
<reference evidence="2 3" key="1">
    <citation type="journal article" date="2007" name="Nature">
        <title>Evolution of genes and genomes on the Drosophila phylogeny.</title>
        <authorList>
            <consortium name="Drosophila 12 Genomes Consortium"/>
            <person name="Clark A.G."/>
            <person name="Eisen M.B."/>
            <person name="Smith D.R."/>
            <person name="Bergman C.M."/>
            <person name="Oliver B."/>
            <person name="Markow T.A."/>
            <person name="Kaufman T.C."/>
            <person name="Kellis M."/>
            <person name="Gelbart W."/>
            <person name="Iyer V.N."/>
            <person name="Pollard D.A."/>
            <person name="Sackton T.B."/>
            <person name="Larracuente A.M."/>
            <person name="Singh N.D."/>
            <person name="Abad J.P."/>
            <person name="Abt D.N."/>
            <person name="Adryan B."/>
            <person name="Aguade M."/>
            <person name="Akashi H."/>
            <person name="Anderson W.W."/>
            <person name="Aquadro C.F."/>
            <person name="Ardell D.H."/>
            <person name="Arguello R."/>
            <person name="Artieri C.G."/>
            <person name="Barbash D.A."/>
            <person name="Barker D."/>
            <person name="Barsanti P."/>
            <person name="Batterham P."/>
            <person name="Batzoglou S."/>
            <person name="Begun D."/>
            <person name="Bhutkar A."/>
            <person name="Blanco E."/>
            <person name="Bosak S.A."/>
            <person name="Bradley R.K."/>
            <person name="Brand A.D."/>
            <person name="Brent M.R."/>
            <person name="Brooks A.N."/>
            <person name="Brown R.H."/>
            <person name="Butlin R.K."/>
            <person name="Caggese C."/>
            <person name="Calvi B.R."/>
            <person name="Bernardo de Carvalho A."/>
            <person name="Caspi A."/>
            <person name="Castrezana S."/>
            <person name="Celniker S.E."/>
            <person name="Chang J.L."/>
            <person name="Chapple C."/>
            <person name="Chatterji S."/>
            <person name="Chinwalla A."/>
            <person name="Civetta A."/>
            <person name="Clifton S.W."/>
            <person name="Comeron J.M."/>
            <person name="Costello J.C."/>
            <person name="Coyne J.A."/>
            <person name="Daub J."/>
            <person name="David R.G."/>
            <person name="Delcher A.L."/>
            <person name="Delehaunty K."/>
            <person name="Do C.B."/>
            <person name="Ebling H."/>
            <person name="Edwards K."/>
            <person name="Eickbush T."/>
            <person name="Evans J.D."/>
            <person name="Filipski A."/>
            <person name="Findeiss S."/>
            <person name="Freyhult E."/>
            <person name="Fulton L."/>
            <person name="Fulton R."/>
            <person name="Garcia A.C."/>
            <person name="Gardiner A."/>
            <person name="Garfield D.A."/>
            <person name="Garvin B.E."/>
            <person name="Gibson G."/>
            <person name="Gilbert D."/>
            <person name="Gnerre S."/>
            <person name="Godfrey J."/>
            <person name="Good R."/>
            <person name="Gotea V."/>
            <person name="Gravely B."/>
            <person name="Greenberg A.J."/>
            <person name="Griffiths-Jones S."/>
            <person name="Gross S."/>
            <person name="Guigo R."/>
            <person name="Gustafson E.A."/>
            <person name="Haerty W."/>
            <person name="Hahn M.W."/>
            <person name="Halligan D.L."/>
            <person name="Halpern A.L."/>
            <person name="Halter G.M."/>
            <person name="Han M.V."/>
            <person name="Heger A."/>
            <person name="Hillier L."/>
            <person name="Hinrichs A.S."/>
            <person name="Holmes I."/>
            <person name="Hoskins R.A."/>
            <person name="Hubisz M.J."/>
            <person name="Hultmark D."/>
            <person name="Huntley M.A."/>
            <person name="Jaffe D.B."/>
            <person name="Jagadeeshan S."/>
            <person name="Jeck W.R."/>
            <person name="Johnson J."/>
            <person name="Jones C.D."/>
            <person name="Jordan W.C."/>
            <person name="Karpen G.H."/>
            <person name="Kataoka E."/>
            <person name="Keightley P.D."/>
            <person name="Kheradpour P."/>
            <person name="Kirkness E.F."/>
            <person name="Koerich L.B."/>
            <person name="Kristiansen K."/>
            <person name="Kudrna D."/>
            <person name="Kulathinal R.J."/>
            <person name="Kumar S."/>
            <person name="Kwok R."/>
            <person name="Lander E."/>
            <person name="Langley C.H."/>
            <person name="Lapoint R."/>
            <person name="Lazzaro B.P."/>
            <person name="Lee S.J."/>
            <person name="Levesque L."/>
            <person name="Li R."/>
            <person name="Lin C.F."/>
            <person name="Lin M.F."/>
            <person name="Lindblad-Toh K."/>
            <person name="Llopart A."/>
            <person name="Long M."/>
            <person name="Low L."/>
            <person name="Lozovsky E."/>
            <person name="Lu J."/>
            <person name="Luo M."/>
            <person name="Machado C.A."/>
            <person name="Makalowski W."/>
            <person name="Marzo M."/>
            <person name="Matsuda M."/>
            <person name="Matzkin L."/>
            <person name="McAllister B."/>
            <person name="McBride C.S."/>
            <person name="McKernan B."/>
            <person name="McKernan K."/>
            <person name="Mendez-Lago M."/>
            <person name="Minx P."/>
            <person name="Mollenhauer M.U."/>
            <person name="Montooth K."/>
            <person name="Mount S.M."/>
            <person name="Mu X."/>
            <person name="Myers E."/>
            <person name="Negre B."/>
            <person name="Newfeld S."/>
            <person name="Nielsen R."/>
            <person name="Noor M.A."/>
            <person name="O'Grady P."/>
            <person name="Pachter L."/>
            <person name="Papaceit M."/>
            <person name="Parisi M.J."/>
            <person name="Parisi M."/>
            <person name="Parts L."/>
            <person name="Pedersen J.S."/>
            <person name="Pesole G."/>
            <person name="Phillippy A.M."/>
            <person name="Ponting C.P."/>
            <person name="Pop M."/>
            <person name="Porcelli D."/>
            <person name="Powell J.R."/>
            <person name="Prohaska S."/>
            <person name="Pruitt K."/>
            <person name="Puig M."/>
            <person name="Quesneville H."/>
            <person name="Ram K.R."/>
            <person name="Rand D."/>
            <person name="Rasmussen M.D."/>
            <person name="Reed L.K."/>
            <person name="Reenan R."/>
            <person name="Reily A."/>
            <person name="Remington K.A."/>
            <person name="Rieger T.T."/>
            <person name="Ritchie M.G."/>
            <person name="Robin C."/>
            <person name="Rogers Y.H."/>
            <person name="Rohde C."/>
            <person name="Rozas J."/>
            <person name="Rubenfield M.J."/>
            <person name="Ruiz A."/>
            <person name="Russo S."/>
            <person name="Salzberg S.L."/>
            <person name="Sanchez-Gracia A."/>
            <person name="Saranga D.J."/>
            <person name="Sato H."/>
            <person name="Schaeffer S.W."/>
            <person name="Schatz M.C."/>
            <person name="Schlenke T."/>
            <person name="Schwartz R."/>
            <person name="Segarra C."/>
            <person name="Singh R.S."/>
            <person name="Sirot L."/>
            <person name="Sirota M."/>
            <person name="Sisneros N.B."/>
            <person name="Smith C.D."/>
            <person name="Smith T.F."/>
            <person name="Spieth J."/>
            <person name="Stage D.E."/>
            <person name="Stark A."/>
            <person name="Stephan W."/>
            <person name="Strausberg R.L."/>
            <person name="Strempel S."/>
            <person name="Sturgill D."/>
            <person name="Sutton G."/>
            <person name="Sutton G.G."/>
            <person name="Tao W."/>
            <person name="Teichmann S."/>
            <person name="Tobari Y.N."/>
            <person name="Tomimura Y."/>
            <person name="Tsolas J.M."/>
            <person name="Valente V.L."/>
            <person name="Venter E."/>
            <person name="Venter J.C."/>
            <person name="Vicario S."/>
            <person name="Vieira F.G."/>
            <person name="Vilella A.J."/>
            <person name="Villasante A."/>
            <person name="Walenz B."/>
            <person name="Wang J."/>
            <person name="Wasserman M."/>
            <person name="Watts T."/>
            <person name="Wilson D."/>
            <person name="Wilson R.K."/>
            <person name="Wing R.A."/>
            <person name="Wolfner M.F."/>
            <person name="Wong A."/>
            <person name="Wong G.K."/>
            <person name="Wu C.I."/>
            <person name="Wu G."/>
            <person name="Yamamoto D."/>
            <person name="Yang H.P."/>
            <person name="Yang S.P."/>
            <person name="Yorke J.A."/>
            <person name="Yoshida K."/>
            <person name="Zdobnov E."/>
            <person name="Zhang P."/>
            <person name="Zhang Y."/>
            <person name="Zimin A.V."/>
            <person name="Baldwin J."/>
            <person name="Abdouelleil A."/>
            <person name="Abdulkadir J."/>
            <person name="Abebe A."/>
            <person name="Abera B."/>
            <person name="Abreu J."/>
            <person name="Acer S.C."/>
            <person name="Aftuck L."/>
            <person name="Alexander A."/>
            <person name="An P."/>
            <person name="Anderson E."/>
            <person name="Anderson S."/>
            <person name="Arachi H."/>
            <person name="Azer M."/>
            <person name="Bachantsang P."/>
            <person name="Barry A."/>
            <person name="Bayul T."/>
            <person name="Berlin A."/>
            <person name="Bessette D."/>
            <person name="Bloom T."/>
            <person name="Blye J."/>
            <person name="Boguslavskiy L."/>
            <person name="Bonnet C."/>
            <person name="Boukhgalter B."/>
            <person name="Bourzgui I."/>
            <person name="Brown A."/>
            <person name="Cahill P."/>
            <person name="Channer S."/>
            <person name="Cheshatsang Y."/>
            <person name="Chuda L."/>
            <person name="Citroen M."/>
            <person name="Collymore A."/>
            <person name="Cooke P."/>
            <person name="Costello M."/>
            <person name="D'Aco K."/>
            <person name="Daza R."/>
            <person name="De Haan G."/>
            <person name="DeGray S."/>
            <person name="DeMaso C."/>
            <person name="Dhargay N."/>
            <person name="Dooley K."/>
            <person name="Dooley E."/>
            <person name="Doricent M."/>
            <person name="Dorje P."/>
            <person name="Dorjee K."/>
            <person name="Dupes A."/>
            <person name="Elong R."/>
            <person name="Falk J."/>
            <person name="Farina A."/>
            <person name="Faro S."/>
            <person name="Ferguson D."/>
            <person name="Fisher S."/>
            <person name="Foley C.D."/>
            <person name="Franke A."/>
            <person name="Friedrich D."/>
            <person name="Gadbois L."/>
            <person name="Gearin G."/>
            <person name="Gearin C.R."/>
            <person name="Giannoukos G."/>
            <person name="Goode T."/>
            <person name="Graham J."/>
            <person name="Grandbois E."/>
            <person name="Grewal S."/>
            <person name="Gyaltsen K."/>
            <person name="Hafez N."/>
            <person name="Hagos B."/>
            <person name="Hall J."/>
            <person name="Henson C."/>
            <person name="Hollinger A."/>
            <person name="Honan T."/>
            <person name="Huard M.D."/>
            <person name="Hughes L."/>
            <person name="Hurhula B."/>
            <person name="Husby M.E."/>
            <person name="Kamat A."/>
            <person name="Kanga B."/>
            <person name="Kashin S."/>
            <person name="Khazanovich D."/>
            <person name="Kisner P."/>
            <person name="Lance K."/>
            <person name="Lara M."/>
            <person name="Lee W."/>
            <person name="Lennon N."/>
            <person name="Letendre F."/>
            <person name="LeVine R."/>
            <person name="Lipovsky A."/>
            <person name="Liu X."/>
            <person name="Liu J."/>
            <person name="Liu S."/>
            <person name="Lokyitsang T."/>
            <person name="Lokyitsang Y."/>
            <person name="Lubonja R."/>
            <person name="Lui A."/>
            <person name="MacDonald P."/>
            <person name="Magnisalis V."/>
            <person name="Maru K."/>
            <person name="Matthews C."/>
            <person name="McCusker W."/>
            <person name="McDonough S."/>
            <person name="Mehta T."/>
            <person name="Meldrim J."/>
            <person name="Meneus L."/>
            <person name="Mihai O."/>
            <person name="Mihalev A."/>
            <person name="Mihova T."/>
            <person name="Mittelman R."/>
            <person name="Mlenga V."/>
            <person name="Montmayeur A."/>
            <person name="Mulrain L."/>
            <person name="Navidi A."/>
            <person name="Naylor J."/>
            <person name="Negash T."/>
            <person name="Nguyen T."/>
            <person name="Nguyen N."/>
            <person name="Nicol R."/>
            <person name="Norbu C."/>
            <person name="Norbu N."/>
            <person name="Novod N."/>
            <person name="O'Neill B."/>
            <person name="Osman S."/>
            <person name="Markiewicz E."/>
            <person name="Oyono O.L."/>
            <person name="Patti C."/>
            <person name="Phunkhang P."/>
            <person name="Pierre F."/>
            <person name="Priest M."/>
            <person name="Raghuraman S."/>
            <person name="Rege F."/>
            <person name="Reyes R."/>
            <person name="Rise C."/>
            <person name="Rogov P."/>
            <person name="Ross K."/>
            <person name="Ryan E."/>
            <person name="Settipalli S."/>
            <person name="Shea T."/>
            <person name="Sherpa N."/>
            <person name="Shi L."/>
            <person name="Shih D."/>
            <person name="Sparrow T."/>
            <person name="Spaulding J."/>
            <person name="Stalker J."/>
            <person name="Stange-Thomann N."/>
            <person name="Stavropoulos S."/>
            <person name="Stone C."/>
            <person name="Strader C."/>
            <person name="Tesfaye S."/>
            <person name="Thomson T."/>
            <person name="Thoulutsang Y."/>
            <person name="Thoulutsang D."/>
            <person name="Topham K."/>
            <person name="Topping I."/>
            <person name="Tsamla T."/>
            <person name="Vassiliev H."/>
            <person name="Vo A."/>
            <person name="Wangchuk T."/>
            <person name="Wangdi T."/>
            <person name="Weiand M."/>
            <person name="Wilkinson J."/>
            <person name="Wilson A."/>
            <person name="Yadav S."/>
            <person name="Young G."/>
            <person name="Yu Q."/>
            <person name="Zembek L."/>
            <person name="Zhong D."/>
            <person name="Zimmer A."/>
            <person name="Zwirko Z."/>
            <person name="Jaffe D.B."/>
            <person name="Alvarez P."/>
            <person name="Brockman W."/>
            <person name="Butler J."/>
            <person name="Chin C."/>
            <person name="Gnerre S."/>
            <person name="Grabherr M."/>
            <person name="Kleber M."/>
            <person name="Mauceli E."/>
            <person name="MacCallum I."/>
        </authorList>
    </citation>
    <scope>NUCLEOTIDE SEQUENCE [LARGE SCALE GENOMIC DNA]</scope>
    <source>
        <strain evidence="3">Rob3c / Tucson 14021-0248.25</strain>
    </source>
</reference>
<proteinExistence type="predicted"/>
<keyword evidence="1" id="KW-0732">Signal</keyword>
<dbReference type="STRING" id="7238.B4IBI0"/>
<feature type="chain" id="PRO_5002810081" evidence="1">
    <location>
        <begin position="19"/>
        <end position="155"/>
    </location>
</feature>
<dbReference type="EMBL" id="CH480827">
    <property type="protein sequence ID" value="EDW44738.1"/>
    <property type="molecule type" value="Genomic_DNA"/>
</dbReference>
<accession>B4IBI0</accession>
<sequence>MAARSFVIFSAIFVLAQGSNFLPIEQEAEVPIHSGAPAEIISQGHPSVSQSVGSAYGQGTLQVPVGGGHSGVGLGLAGARPYVAAPPPAVSYTRPAVSYARPAVSAPRPAVSYARPAAVVVPALVVAPIRQPQGVPAPAVVGAGHGNVYHGRHHG</sequence>
<organism evidence="3">
    <name type="scientific">Drosophila sechellia</name>
    <name type="common">Fruit fly</name>
    <dbReference type="NCBI Taxonomy" id="7238"/>
    <lineage>
        <taxon>Eukaryota</taxon>
        <taxon>Metazoa</taxon>
        <taxon>Ecdysozoa</taxon>
        <taxon>Arthropoda</taxon>
        <taxon>Hexapoda</taxon>
        <taxon>Insecta</taxon>
        <taxon>Pterygota</taxon>
        <taxon>Neoptera</taxon>
        <taxon>Endopterygota</taxon>
        <taxon>Diptera</taxon>
        <taxon>Brachycera</taxon>
        <taxon>Muscomorpha</taxon>
        <taxon>Ephydroidea</taxon>
        <taxon>Drosophilidae</taxon>
        <taxon>Drosophila</taxon>
        <taxon>Sophophora</taxon>
    </lineage>
</organism>
<dbReference type="HOGENOM" id="CLU_1760726_0_0_1"/>
<dbReference type="PhylomeDB" id="B4IBI0"/>
<dbReference type="OrthoDB" id="7871255at2759"/>
<dbReference type="OMA" id="IRQPQGV"/>
<dbReference type="KEGG" id="dse:6616753"/>
<name>B4IBI0_DROSE</name>
<protein>
    <submittedName>
        <fullName evidence="2">GM15232</fullName>
    </submittedName>
</protein>
<evidence type="ECO:0000256" key="1">
    <source>
        <dbReference type="SAM" id="SignalP"/>
    </source>
</evidence>
<gene>
    <name evidence="2" type="primary">Dsec\GM15232</name>
    <name evidence="2" type="ORF">Dsec_GM15232</name>
</gene>
<dbReference type="Proteomes" id="UP000001292">
    <property type="component" value="Unassembled WGS sequence"/>
</dbReference>